<dbReference type="InterPro" id="IPR007685">
    <property type="entry name" value="RelA_SpoT"/>
</dbReference>
<dbReference type="Gene3D" id="1.10.3210.10">
    <property type="entry name" value="Hypothetical protein af1432"/>
    <property type="match status" value="1"/>
</dbReference>
<organism evidence="3 4">
    <name type="scientific">Chrysophaeum taylorii</name>
    <dbReference type="NCBI Taxonomy" id="2483200"/>
    <lineage>
        <taxon>Eukaryota</taxon>
        <taxon>Sar</taxon>
        <taxon>Stramenopiles</taxon>
        <taxon>Ochrophyta</taxon>
        <taxon>Pelagophyceae</taxon>
        <taxon>Pelagomonadales</taxon>
        <taxon>Pelagomonadaceae</taxon>
        <taxon>Chrysophaeum</taxon>
    </lineage>
</organism>
<dbReference type="Pfam" id="PF04607">
    <property type="entry name" value="RelA_SpoT"/>
    <property type="match status" value="1"/>
</dbReference>
<dbReference type="EMBL" id="JAQMWT010000381">
    <property type="protein sequence ID" value="KAJ8602359.1"/>
    <property type="molecule type" value="Genomic_DNA"/>
</dbReference>
<keyword evidence="4" id="KW-1185">Reference proteome</keyword>
<dbReference type="InterPro" id="IPR043519">
    <property type="entry name" value="NT_sf"/>
</dbReference>
<feature type="region of interest" description="Disordered" evidence="1">
    <location>
        <begin position="656"/>
        <end position="682"/>
    </location>
</feature>
<dbReference type="Pfam" id="PF13328">
    <property type="entry name" value="HD_4"/>
    <property type="match status" value="1"/>
</dbReference>
<protein>
    <recommendedName>
        <fullName evidence="2">RelA/SpoT domain-containing protein</fullName>
    </recommendedName>
</protein>
<feature type="compositionally biased region" description="Pro residues" evidence="1">
    <location>
        <begin position="669"/>
        <end position="678"/>
    </location>
</feature>
<dbReference type="Proteomes" id="UP001230188">
    <property type="component" value="Unassembled WGS sequence"/>
</dbReference>
<dbReference type="SMART" id="SM00954">
    <property type="entry name" value="RelA_SpoT"/>
    <property type="match status" value="1"/>
</dbReference>
<gene>
    <name evidence="3" type="ORF">CTAYLR_004249</name>
</gene>
<reference evidence="3" key="1">
    <citation type="submission" date="2023-01" db="EMBL/GenBank/DDBJ databases">
        <title>Metagenome sequencing of chrysophaentin producing Chrysophaeum taylorii.</title>
        <authorList>
            <person name="Davison J."/>
            <person name="Bewley C."/>
        </authorList>
    </citation>
    <scope>NUCLEOTIDE SEQUENCE</scope>
    <source>
        <strain evidence="3">NIES-1699</strain>
    </source>
</reference>
<feature type="domain" description="RelA/SpoT" evidence="2">
    <location>
        <begin position="387"/>
        <end position="540"/>
    </location>
</feature>
<dbReference type="SUPFAM" id="SSF109604">
    <property type="entry name" value="HD-domain/PDEase-like"/>
    <property type="match status" value="1"/>
</dbReference>
<dbReference type="CDD" id="cd05399">
    <property type="entry name" value="NT_Rel-Spo_like"/>
    <property type="match status" value="1"/>
</dbReference>
<sequence length="801" mass="88011">MDVCVVALVMVVGEGMVAPSSVGESWRSLTNEDHSHSLERYFERPGLEEARKILTEYALADGVRESGPGVPGWIARLFGVEAAEEEVPRVAPLDEAEVFQRAWRDVRRALSIGEGRAAASSTAREATALLAWWATRAADLRDVRYRVDRGVAIAEYIGQTPFGGDGAVVAAALLCEAHEAGLGLDVVRERIGGDAAALLTSLSNLEQLSRLQRARWDAEGAARWGGCRDDDDDDACFARRQVEEEDDEDLLYACRLPATHAENLRHMLVAVAGDFRALPLFLSRRLEALHDECGRATAASPSSLARDALDVHAPLAERFGLYALKNDLEDAAFERLAPATRRRIVRALDATRDARATVLADVSTQLRRLMLEDDVLMNSVDSLRVSTREKEPFSVWRKQRKLRERKRQAPFLETSWAGASAPEPDDGGPQVLYPLDTIAFRVVLEPRRDAGSKKEDRVAAGESLCYRALDLVHSTWKSLKNRTKDYVASPKPNGYQSLHTTVLMRLHGASYPFEVQIRTVDMHLVAEFGSAAHVLYHSRTSRSVLPRSTTDALVKNLATHHDAPDLLVELPRPNREGRRRSRKLYLVAATSPNDERAVFASSRRRHRALARRRVKRKHRAAAAAAGPDDDLEVLEVCAGDAHLGAELVLGSGGGGGGGGFDDDYDQGRRPPPCAPPVVPKDDRVDLDKPFRVRYNLADDDAAAQTGAKFGKSLGECLRAERVFVLATGGRVLTVGARSNAIDVLDALVRDLEIDARAEGEATLDHRAAGPIEINGRRVEWLASLSTKLLTGDEVRWVEERA</sequence>
<proteinExistence type="predicted"/>
<dbReference type="AlphaFoldDB" id="A0AAD7UEV3"/>
<accession>A0AAD7UEV3</accession>
<dbReference type="PANTHER" id="PTHR21262">
    <property type="entry name" value="GUANOSINE-3',5'-BIS DIPHOSPHATE 3'-PYROPHOSPHOHYDROLASE"/>
    <property type="match status" value="1"/>
</dbReference>
<evidence type="ECO:0000313" key="3">
    <source>
        <dbReference type="EMBL" id="KAJ8602359.1"/>
    </source>
</evidence>
<name>A0AAD7UEV3_9STRA</name>
<evidence type="ECO:0000256" key="1">
    <source>
        <dbReference type="SAM" id="MobiDB-lite"/>
    </source>
</evidence>
<comment type="caution">
    <text evidence="3">The sequence shown here is derived from an EMBL/GenBank/DDBJ whole genome shotgun (WGS) entry which is preliminary data.</text>
</comment>
<dbReference type="Gene3D" id="3.30.460.10">
    <property type="entry name" value="Beta Polymerase, domain 2"/>
    <property type="match status" value="1"/>
</dbReference>
<evidence type="ECO:0000259" key="2">
    <source>
        <dbReference type="SMART" id="SM00954"/>
    </source>
</evidence>
<evidence type="ECO:0000313" key="4">
    <source>
        <dbReference type="Proteomes" id="UP001230188"/>
    </source>
</evidence>
<dbReference type="GO" id="GO:0015969">
    <property type="term" value="P:guanosine tetraphosphate metabolic process"/>
    <property type="evidence" value="ECO:0007669"/>
    <property type="project" value="InterPro"/>
</dbReference>
<dbReference type="PANTHER" id="PTHR21262:SF12">
    <property type="entry name" value="GTP DIPHOSPHOKINASE CRSH, CHLOROPLASTIC-RELATED"/>
    <property type="match status" value="1"/>
</dbReference>
<dbReference type="SUPFAM" id="SSF81301">
    <property type="entry name" value="Nucleotidyltransferase"/>
    <property type="match status" value="1"/>
</dbReference>